<sequence>MKKINGSIEVVGKRWFQKSYGNTYHSVKVYVNDEVLTEAFTYGYEDAYRQTAYELLKQNGYEVPDNYSDFIRMKNISFRVTDVDRKKDL</sequence>
<gene>
    <name evidence="1" type="ORF">V6984_08980</name>
</gene>
<reference evidence="1 2" key="1">
    <citation type="submission" date="2024-02" db="EMBL/GenBank/DDBJ databases">
        <title>Bacterial strain from lacustrine sediment.</title>
        <authorList>
            <person name="Petit C."/>
            <person name="Fadhlaoui K."/>
        </authorList>
    </citation>
    <scope>NUCLEOTIDE SEQUENCE [LARGE SCALE GENOMIC DNA]</scope>
    <source>
        <strain evidence="1 2">IPX-CK</strain>
    </source>
</reference>
<dbReference type="Proteomes" id="UP001451571">
    <property type="component" value="Chromosome"/>
</dbReference>
<organism evidence="1 2">
    <name type="scientific">Kineothrix sedimenti</name>
    <dbReference type="NCBI Taxonomy" id="3123317"/>
    <lineage>
        <taxon>Bacteria</taxon>
        <taxon>Bacillati</taxon>
        <taxon>Bacillota</taxon>
        <taxon>Clostridia</taxon>
        <taxon>Lachnospirales</taxon>
        <taxon>Lachnospiraceae</taxon>
        <taxon>Kineothrix</taxon>
    </lineage>
</organism>
<accession>A0ABZ3F324</accession>
<dbReference type="EMBL" id="CP146256">
    <property type="protein sequence ID" value="XAH75869.1"/>
    <property type="molecule type" value="Genomic_DNA"/>
</dbReference>
<protein>
    <submittedName>
        <fullName evidence="1">Uncharacterized protein</fullName>
    </submittedName>
</protein>
<proteinExistence type="predicted"/>
<evidence type="ECO:0000313" key="2">
    <source>
        <dbReference type="Proteomes" id="UP001451571"/>
    </source>
</evidence>
<name>A0ABZ3F324_9FIRM</name>
<dbReference type="RefSeq" id="WP_342759445.1">
    <property type="nucleotide sequence ID" value="NZ_CP146256.1"/>
</dbReference>
<keyword evidence="2" id="KW-1185">Reference proteome</keyword>
<evidence type="ECO:0000313" key="1">
    <source>
        <dbReference type="EMBL" id="XAH75869.1"/>
    </source>
</evidence>